<accession>A0A3B6V872</accession>
<protein>
    <recommendedName>
        <fullName evidence="6">DUF1232 domain-containing protein</fullName>
    </recommendedName>
</protein>
<reference evidence="7 8" key="1">
    <citation type="journal article" date="2009" name="PLoS ONE">
        <title>Genome sequence of the pathogenic intestinal spirochete Brachyspira hyodysenteriae reveals adaptations to its lifestyle in the porcine large intestine.</title>
        <authorList>
            <person name="Bellgard M.I."/>
            <person name="Wanchanthuek P."/>
            <person name="La T."/>
            <person name="Ryan K."/>
            <person name="Moolhuijzen P."/>
            <person name="Albertyn Z."/>
            <person name="Shaban B."/>
            <person name="Motro Y."/>
            <person name="Dunn D.S."/>
            <person name="Schibeci D."/>
            <person name="Hunter A."/>
            <person name="Barrero R."/>
            <person name="Phillips N.D."/>
            <person name="Hampson D.J."/>
        </authorList>
    </citation>
    <scope>NUCLEOTIDE SEQUENCE [LARGE SCALE GENOMIC DNA]</scope>
    <source>
        <strain evidence="8">ATCC 49526 / WA1</strain>
    </source>
</reference>
<feature type="domain" description="DUF1232" evidence="6">
    <location>
        <begin position="42"/>
        <end position="71"/>
    </location>
</feature>
<evidence type="ECO:0000256" key="5">
    <source>
        <dbReference type="SAM" id="Phobius"/>
    </source>
</evidence>
<feature type="transmembrane region" description="Helical" evidence="5">
    <location>
        <begin position="36"/>
        <end position="57"/>
    </location>
</feature>
<keyword evidence="4 5" id="KW-0472">Membrane</keyword>
<dbReference type="Pfam" id="PF06803">
    <property type="entry name" value="DUF1232"/>
    <property type="match status" value="1"/>
</dbReference>
<dbReference type="EMBL" id="CP001357">
    <property type="protein sequence ID" value="ACN82716.1"/>
    <property type="molecule type" value="Genomic_DNA"/>
</dbReference>
<keyword evidence="2 5" id="KW-0812">Transmembrane</keyword>
<dbReference type="Proteomes" id="UP000001803">
    <property type="component" value="Chromosome"/>
</dbReference>
<evidence type="ECO:0000313" key="7">
    <source>
        <dbReference type="EMBL" id="ACN82716.1"/>
    </source>
</evidence>
<organism evidence="7 8">
    <name type="scientific">Brachyspira hyodysenteriae (strain ATCC 49526 / WA1)</name>
    <dbReference type="NCBI Taxonomy" id="565034"/>
    <lineage>
        <taxon>Bacteria</taxon>
        <taxon>Pseudomonadati</taxon>
        <taxon>Spirochaetota</taxon>
        <taxon>Spirochaetia</taxon>
        <taxon>Brachyspirales</taxon>
        <taxon>Brachyspiraceae</taxon>
        <taxon>Brachyspira</taxon>
    </lineage>
</organism>
<dbReference type="AlphaFoldDB" id="A0A3B6V872"/>
<dbReference type="KEGG" id="bhy:BHWA1_00216"/>
<feature type="transmembrane region" description="Helical" evidence="5">
    <location>
        <begin position="69"/>
        <end position="85"/>
    </location>
</feature>
<dbReference type="RefSeq" id="WP_012669769.1">
    <property type="nucleotide sequence ID" value="NC_012225.1"/>
</dbReference>
<evidence type="ECO:0000256" key="3">
    <source>
        <dbReference type="ARBA" id="ARBA00022989"/>
    </source>
</evidence>
<dbReference type="STRING" id="565034.BHWA1_00216"/>
<evidence type="ECO:0000256" key="4">
    <source>
        <dbReference type="ARBA" id="ARBA00023136"/>
    </source>
</evidence>
<comment type="subcellular location">
    <subcellularLocation>
        <location evidence="1">Endomembrane system</location>
        <topology evidence="1">Multi-pass membrane protein</topology>
    </subcellularLocation>
</comment>
<dbReference type="GeneID" id="63964008"/>
<evidence type="ECO:0000313" key="8">
    <source>
        <dbReference type="Proteomes" id="UP000001803"/>
    </source>
</evidence>
<keyword evidence="3 5" id="KW-1133">Transmembrane helix</keyword>
<gene>
    <name evidence="7" type="ordered locus">BHWA1_00216</name>
</gene>
<dbReference type="GO" id="GO:0012505">
    <property type="term" value="C:endomembrane system"/>
    <property type="evidence" value="ECO:0007669"/>
    <property type="project" value="UniProtKB-SubCell"/>
</dbReference>
<dbReference type="InterPro" id="IPR010652">
    <property type="entry name" value="DUF1232"/>
</dbReference>
<keyword evidence="8" id="KW-1185">Reference proteome</keyword>
<evidence type="ECO:0000256" key="1">
    <source>
        <dbReference type="ARBA" id="ARBA00004127"/>
    </source>
</evidence>
<proteinExistence type="predicted"/>
<name>A0A3B6V872_BRAHW</name>
<evidence type="ECO:0000256" key="2">
    <source>
        <dbReference type="ARBA" id="ARBA00022692"/>
    </source>
</evidence>
<feature type="transmembrane region" description="Helical" evidence="5">
    <location>
        <begin position="97"/>
        <end position="121"/>
    </location>
</feature>
<sequence>MSDNENNYNEKEEEKVFEPEIVNNDDTDKNKSLNSILSWIPFILALIYTISPVDFIPDVIPVAGWGEDALFLIASALHGIQNTVLDKNTSIYKIVKYIKWAAFIFTIIFILILVLLIVLVFKVSSN</sequence>
<evidence type="ECO:0000259" key="6">
    <source>
        <dbReference type="Pfam" id="PF06803"/>
    </source>
</evidence>